<dbReference type="InterPro" id="IPR014719">
    <property type="entry name" value="Ribosomal_bL12_C/ClpS-like"/>
</dbReference>
<dbReference type="Gene3D" id="3.30.1390.10">
    <property type="match status" value="1"/>
</dbReference>
<keyword evidence="3" id="KW-0378">Hydrolase</keyword>
<organism evidence="3 4">
    <name type="scientific">Pelagicoccus mobilis</name>
    <dbReference type="NCBI Taxonomy" id="415221"/>
    <lineage>
        <taxon>Bacteria</taxon>
        <taxon>Pseudomonadati</taxon>
        <taxon>Verrucomicrobiota</taxon>
        <taxon>Opitutia</taxon>
        <taxon>Puniceicoccales</taxon>
        <taxon>Pelagicoccaceae</taxon>
        <taxon>Pelagicoccus</taxon>
    </lineage>
</organism>
<evidence type="ECO:0000313" key="4">
    <source>
        <dbReference type="Proteomes" id="UP000617628"/>
    </source>
</evidence>
<comment type="subunit">
    <text evidence="1">Binds to the N-terminal domain of the chaperone ClpA.</text>
</comment>
<dbReference type="SUPFAM" id="SSF54736">
    <property type="entry name" value="ClpS-like"/>
    <property type="match status" value="1"/>
</dbReference>
<dbReference type="InterPro" id="IPR003769">
    <property type="entry name" value="ClpS_core"/>
</dbReference>
<comment type="function">
    <text evidence="1">Involved in the modulation of the specificity of the ClpAP-mediated ATP-dependent protein degradation.</text>
</comment>
<protein>
    <recommendedName>
        <fullName evidence="1">ATP-dependent Clp protease adapter protein ClpS</fullName>
    </recommendedName>
</protein>
<dbReference type="GO" id="GO:0030163">
    <property type="term" value="P:protein catabolic process"/>
    <property type="evidence" value="ECO:0007669"/>
    <property type="project" value="InterPro"/>
</dbReference>
<feature type="domain" description="Adaptor protein ClpS core" evidence="2">
    <location>
        <begin position="39"/>
        <end position="103"/>
    </location>
</feature>
<keyword evidence="4" id="KW-1185">Reference proteome</keyword>
<evidence type="ECO:0000259" key="2">
    <source>
        <dbReference type="Pfam" id="PF02617"/>
    </source>
</evidence>
<dbReference type="PANTHER" id="PTHR33473">
    <property type="entry name" value="ATP-DEPENDENT CLP PROTEASE ADAPTER PROTEIN CLPS1, CHLOROPLASTIC"/>
    <property type="match status" value="1"/>
</dbReference>
<dbReference type="GO" id="GO:0008233">
    <property type="term" value="F:peptidase activity"/>
    <property type="evidence" value="ECO:0007669"/>
    <property type="project" value="UniProtKB-KW"/>
</dbReference>
<dbReference type="AlphaFoldDB" id="A0A934RZY1"/>
<dbReference type="RefSeq" id="WP_200357601.1">
    <property type="nucleotide sequence ID" value="NZ_JAENIL010000047.1"/>
</dbReference>
<comment type="caution">
    <text evidence="3">The sequence shown here is derived from an EMBL/GenBank/DDBJ whole genome shotgun (WGS) entry which is preliminary data.</text>
</comment>
<evidence type="ECO:0000256" key="1">
    <source>
        <dbReference type="HAMAP-Rule" id="MF_00302"/>
    </source>
</evidence>
<sequence>MAARDSGRYLYWIRMVAFVTNVGSPAAETETEDKTALSDVWGVVVLNDPVNLMSYVTMVLERVLRMSRSKAEEHMMEVHQKGRSLVWKGNREKAEGYVYQLQEWHLSAILERDETD</sequence>
<dbReference type="EMBL" id="JAENIL010000047">
    <property type="protein sequence ID" value="MBK1879388.1"/>
    <property type="molecule type" value="Genomic_DNA"/>
</dbReference>
<proteinExistence type="inferred from homology"/>
<dbReference type="InterPro" id="IPR022935">
    <property type="entry name" value="ClpS"/>
</dbReference>
<dbReference type="HAMAP" id="MF_00302">
    <property type="entry name" value="ClpS"/>
    <property type="match status" value="1"/>
</dbReference>
<comment type="similarity">
    <text evidence="1">Belongs to the ClpS family.</text>
</comment>
<accession>A0A934RZY1</accession>
<keyword evidence="3" id="KW-0645">Protease</keyword>
<dbReference type="Pfam" id="PF02617">
    <property type="entry name" value="ClpS"/>
    <property type="match status" value="1"/>
</dbReference>
<dbReference type="Proteomes" id="UP000617628">
    <property type="component" value="Unassembled WGS sequence"/>
</dbReference>
<dbReference type="GO" id="GO:0006508">
    <property type="term" value="P:proteolysis"/>
    <property type="evidence" value="ECO:0007669"/>
    <property type="project" value="UniProtKB-UniRule"/>
</dbReference>
<evidence type="ECO:0000313" key="3">
    <source>
        <dbReference type="EMBL" id="MBK1879388.1"/>
    </source>
</evidence>
<dbReference type="PANTHER" id="PTHR33473:SF19">
    <property type="entry name" value="ATP-DEPENDENT CLP PROTEASE ADAPTER PROTEIN CLPS"/>
    <property type="match status" value="1"/>
</dbReference>
<name>A0A934RZY1_9BACT</name>
<reference evidence="3" key="1">
    <citation type="submission" date="2021-01" db="EMBL/GenBank/DDBJ databases">
        <title>Modified the classification status of verrucomicrobia.</title>
        <authorList>
            <person name="Feng X."/>
        </authorList>
    </citation>
    <scope>NUCLEOTIDE SEQUENCE</scope>
    <source>
        <strain evidence="3">KCTC 13126</strain>
    </source>
</reference>
<gene>
    <name evidence="1" type="primary">clpS</name>
    <name evidence="3" type="ORF">JIN87_21045</name>
</gene>